<gene>
    <name evidence="2" type="ORF">GOBAR_AA14394</name>
</gene>
<dbReference type="InterPro" id="IPR040256">
    <property type="entry name" value="At4g02000-like"/>
</dbReference>
<dbReference type="OrthoDB" id="10341637at2759"/>
<organism evidence="2 3">
    <name type="scientific">Gossypium barbadense</name>
    <name type="common">Sea Island cotton</name>
    <name type="synonym">Hibiscus barbadensis</name>
    <dbReference type="NCBI Taxonomy" id="3634"/>
    <lineage>
        <taxon>Eukaryota</taxon>
        <taxon>Viridiplantae</taxon>
        <taxon>Streptophyta</taxon>
        <taxon>Embryophyta</taxon>
        <taxon>Tracheophyta</taxon>
        <taxon>Spermatophyta</taxon>
        <taxon>Magnoliopsida</taxon>
        <taxon>eudicotyledons</taxon>
        <taxon>Gunneridae</taxon>
        <taxon>Pentapetalae</taxon>
        <taxon>rosids</taxon>
        <taxon>malvids</taxon>
        <taxon>Malvales</taxon>
        <taxon>Malvaceae</taxon>
        <taxon>Malvoideae</taxon>
        <taxon>Gossypium</taxon>
    </lineage>
</organism>
<dbReference type="Proteomes" id="UP000239757">
    <property type="component" value="Unassembled WGS sequence"/>
</dbReference>
<dbReference type="PANTHER" id="PTHR31286:SF173">
    <property type="entry name" value="DUF4283 DOMAIN-CONTAINING PROTEIN"/>
    <property type="match status" value="1"/>
</dbReference>
<sequence length="273" mass="31007">MAATVVNMIHTFWKPSHQFHLMDVENGYFLVKFQSREVYEKVLTQRLWIVLGQYLTVQPWTLKFNPLQAFPNYTMVWVRFLGLLGLLYKRQILDEIEGLVDLCLGIRPTKNTDVGTKLTVSDSSKKDKVVELTESFGPWMFVERKSRRNSMARQSLVKRVTENGVLNLIGIKMIENGVVAMNLLGMRLQKWGFLKAEGQGNMLRGDNMELVSHSGVSATKEGPISMLGLIELLIRLREVKGSRFQNGRGQGLKVVLSNVVVLSVRSFENVGTF</sequence>
<feature type="domain" description="DUF4283" evidence="1">
    <location>
        <begin position="5"/>
        <end position="67"/>
    </location>
</feature>
<evidence type="ECO:0000313" key="3">
    <source>
        <dbReference type="Proteomes" id="UP000239757"/>
    </source>
</evidence>
<dbReference type="EMBL" id="KZ664320">
    <property type="protein sequence ID" value="PPS06245.1"/>
    <property type="molecule type" value="Genomic_DNA"/>
</dbReference>
<reference evidence="2 3" key="1">
    <citation type="submission" date="2015-01" db="EMBL/GenBank/DDBJ databases">
        <title>Genome of allotetraploid Gossypium barbadense reveals genomic plasticity and fiber elongation in cotton evolution.</title>
        <authorList>
            <person name="Chen X."/>
            <person name="Liu X."/>
            <person name="Zhao B."/>
            <person name="Zheng H."/>
            <person name="Hu Y."/>
            <person name="Lu G."/>
            <person name="Yang C."/>
            <person name="Chen J."/>
            <person name="Shan C."/>
            <person name="Zhang L."/>
            <person name="Zhou Y."/>
            <person name="Wang L."/>
            <person name="Guo W."/>
            <person name="Bai Y."/>
            <person name="Ruan J."/>
            <person name="Shangguan X."/>
            <person name="Mao Y."/>
            <person name="Jiang J."/>
            <person name="Zhu Y."/>
            <person name="Lei J."/>
            <person name="Kang H."/>
            <person name="Chen S."/>
            <person name="He X."/>
            <person name="Wang R."/>
            <person name="Wang Y."/>
            <person name="Chen J."/>
            <person name="Wang L."/>
            <person name="Yu S."/>
            <person name="Wang B."/>
            <person name="Wei J."/>
            <person name="Song S."/>
            <person name="Lu X."/>
            <person name="Gao Z."/>
            <person name="Gu W."/>
            <person name="Deng X."/>
            <person name="Ma D."/>
            <person name="Wang S."/>
            <person name="Liang W."/>
            <person name="Fang L."/>
            <person name="Cai C."/>
            <person name="Zhu X."/>
            <person name="Zhou B."/>
            <person name="Zhang Y."/>
            <person name="Chen Z."/>
            <person name="Xu S."/>
            <person name="Zhu R."/>
            <person name="Wang S."/>
            <person name="Zhang T."/>
            <person name="Zhao G."/>
        </authorList>
    </citation>
    <scope>NUCLEOTIDE SEQUENCE [LARGE SCALE GENOMIC DNA]</scope>
    <source>
        <strain evidence="3">cv. Xinhai21</strain>
        <tissue evidence="2">Leaf</tissue>
    </source>
</reference>
<dbReference type="Pfam" id="PF14111">
    <property type="entry name" value="DUF4283"/>
    <property type="match status" value="1"/>
</dbReference>
<name>A0A2P5XSC0_GOSBA</name>
<dbReference type="PANTHER" id="PTHR31286">
    <property type="entry name" value="GLYCINE-RICH CELL WALL STRUCTURAL PROTEIN 1.8-LIKE"/>
    <property type="match status" value="1"/>
</dbReference>
<accession>A0A2P5XSC0</accession>
<evidence type="ECO:0000313" key="2">
    <source>
        <dbReference type="EMBL" id="PPS06245.1"/>
    </source>
</evidence>
<proteinExistence type="predicted"/>
<protein>
    <recommendedName>
        <fullName evidence="1">DUF4283 domain-containing protein</fullName>
    </recommendedName>
</protein>
<dbReference type="InterPro" id="IPR025558">
    <property type="entry name" value="DUF4283"/>
</dbReference>
<evidence type="ECO:0000259" key="1">
    <source>
        <dbReference type="Pfam" id="PF14111"/>
    </source>
</evidence>
<dbReference type="AlphaFoldDB" id="A0A2P5XSC0"/>